<dbReference type="SUPFAM" id="SSF49785">
    <property type="entry name" value="Galactose-binding domain-like"/>
    <property type="match status" value="1"/>
</dbReference>
<protein>
    <submittedName>
        <fullName evidence="2">Uncharacterized protein</fullName>
    </submittedName>
</protein>
<accession>A0ABR2H2V1</accession>
<keyword evidence="3" id="KW-1185">Reference proteome</keyword>
<organism evidence="2 3">
    <name type="scientific">Tritrichomonas musculus</name>
    <dbReference type="NCBI Taxonomy" id="1915356"/>
    <lineage>
        <taxon>Eukaryota</taxon>
        <taxon>Metamonada</taxon>
        <taxon>Parabasalia</taxon>
        <taxon>Tritrichomonadida</taxon>
        <taxon>Tritrichomonadidae</taxon>
        <taxon>Tritrichomonas</taxon>
    </lineage>
</organism>
<dbReference type="InterPro" id="IPR008979">
    <property type="entry name" value="Galactose-bd-like_sf"/>
</dbReference>
<evidence type="ECO:0000313" key="3">
    <source>
        <dbReference type="Proteomes" id="UP001470230"/>
    </source>
</evidence>
<dbReference type="EMBL" id="JAPFFF010000048">
    <property type="protein sequence ID" value="KAK8840226.1"/>
    <property type="molecule type" value="Genomic_DNA"/>
</dbReference>
<gene>
    <name evidence="2" type="ORF">M9Y10_031171</name>
</gene>
<name>A0ABR2H2V1_9EUKA</name>
<evidence type="ECO:0000256" key="1">
    <source>
        <dbReference type="SAM" id="Coils"/>
    </source>
</evidence>
<dbReference type="Gene3D" id="2.60.120.260">
    <property type="entry name" value="Galactose-binding domain-like"/>
    <property type="match status" value="1"/>
</dbReference>
<sequence>MTNQNYEKEINAFEKQISENDKKHEKEISDLKKQISENDKKCDNLLQVVNNNPESFSVEPSLQNQGILERLKSREKNHFDRLFIASQSSCDIYNLLDPNTNDAFCTSSSEGFYIEFELEQEVSITGVKIFSSYKYFPKSFDIGIEGMKMVSVENAEDLNGKDKEMTINFRQVSGKKIRFTQTVPNWDKGTNYILIKRIEILSNEKKYAGGVFSTLIKSSLGRDPHIIPVFITSDGYGFNTFYSEKITGNTSTLNEENAWFQIELTQGFAILNGFLLHRGDPWVIRSFKIICTDDIRRPIDSWLTLFEINEKKEGEHRMNEIYLFDRPSPILRIIRLIQTGPNWCNNHFLKFFHFDFFGVYFNY</sequence>
<reference evidence="2 3" key="1">
    <citation type="submission" date="2024-04" db="EMBL/GenBank/DDBJ databases">
        <title>Tritrichomonas musculus Genome.</title>
        <authorList>
            <person name="Alves-Ferreira E."/>
            <person name="Grigg M."/>
            <person name="Lorenzi H."/>
            <person name="Galac M."/>
        </authorList>
    </citation>
    <scope>NUCLEOTIDE SEQUENCE [LARGE SCALE GENOMIC DNA]</scope>
    <source>
        <strain evidence="2 3">EAF2021</strain>
    </source>
</reference>
<feature type="coiled-coil region" evidence="1">
    <location>
        <begin position="3"/>
        <end position="34"/>
    </location>
</feature>
<proteinExistence type="predicted"/>
<evidence type="ECO:0000313" key="2">
    <source>
        <dbReference type="EMBL" id="KAK8840226.1"/>
    </source>
</evidence>
<dbReference type="Proteomes" id="UP001470230">
    <property type="component" value="Unassembled WGS sequence"/>
</dbReference>
<comment type="caution">
    <text evidence="2">The sequence shown here is derived from an EMBL/GenBank/DDBJ whole genome shotgun (WGS) entry which is preliminary data.</text>
</comment>
<keyword evidence="1" id="KW-0175">Coiled coil</keyword>